<evidence type="ECO:0000256" key="9">
    <source>
        <dbReference type="ARBA" id="ARBA00023170"/>
    </source>
</evidence>
<keyword evidence="1 14" id="KW-0813">Transport</keyword>
<dbReference type="PRINTS" id="PR00252">
    <property type="entry name" value="NRIONCHANNEL"/>
</dbReference>
<keyword evidence="4 14" id="KW-1133">Transmembrane helix</keyword>
<feature type="transmembrane region" description="Helical" evidence="14">
    <location>
        <begin position="336"/>
        <end position="362"/>
    </location>
</feature>
<keyword evidence="12 14" id="KW-0407">Ion channel</keyword>
<evidence type="ECO:0000256" key="2">
    <source>
        <dbReference type="ARBA" id="ARBA00022475"/>
    </source>
</evidence>
<gene>
    <name evidence="18" type="ORF">D915_006086</name>
</gene>
<keyword evidence="2" id="KW-1003">Cell membrane</keyword>
<dbReference type="InterPro" id="IPR038050">
    <property type="entry name" value="Neuro_actylchol_rec"/>
</dbReference>
<dbReference type="EMBL" id="JXXN02002371">
    <property type="protein sequence ID" value="THD23046.1"/>
    <property type="molecule type" value="Genomic_DNA"/>
</dbReference>
<feature type="region of interest" description="Disordered" evidence="15">
    <location>
        <begin position="537"/>
        <end position="558"/>
    </location>
</feature>
<dbReference type="CDD" id="cd19033">
    <property type="entry name" value="LGIC_ECD_nAChR_proto-like"/>
    <property type="match status" value="1"/>
</dbReference>
<keyword evidence="5" id="KW-0770">Synapse</keyword>
<evidence type="ECO:0000256" key="12">
    <source>
        <dbReference type="ARBA" id="ARBA00023303"/>
    </source>
</evidence>
<dbReference type="FunFam" id="2.70.170.10:FF:000028">
    <property type="entry name" value="AcetylCholine Receptor"/>
    <property type="match status" value="1"/>
</dbReference>
<protein>
    <submittedName>
        <fullName evidence="18">Acetylcholine-gated chloride channel subunit</fullName>
    </submittedName>
</protein>
<dbReference type="SUPFAM" id="SSF63712">
    <property type="entry name" value="Nicotinic receptor ligand binding domain-like"/>
    <property type="match status" value="1"/>
</dbReference>
<feature type="region of interest" description="Disordered" evidence="15">
    <location>
        <begin position="398"/>
        <end position="419"/>
    </location>
</feature>
<dbReference type="InterPro" id="IPR036719">
    <property type="entry name" value="Neuro-gated_channel_TM_sf"/>
</dbReference>
<evidence type="ECO:0000256" key="6">
    <source>
        <dbReference type="ARBA" id="ARBA00023065"/>
    </source>
</evidence>
<comment type="similarity">
    <text evidence="14">Belongs to the ligand-gated ion channel (TC 1.A.9) family.</text>
</comment>
<dbReference type="Gene3D" id="1.20.58.390">
    <property type="entry name" value="Neurotransmitter-gated ion-channel transmembrane domain"/>
    <property type="match status" value="1"/>
</dbReference>
<keyword evidence="8" id="KW-1015">Disulfide bond</keyword>
<feature type="signal peptide" evidence="14">
    <location>
        <begin position="1"/>
        <end position="23"/>
    </location>
</feature>
<dbReference type="InterPro" id="IPR002394">
    <property type="entry name" value="Nicotinic_acetylcholine_rcpt"/>
</dbReference>
<reference evidence="18" key="1">
    <citation type="submission" date="2019-03" db="EMBL/GenBank/DDBJ databases">
        <title>Improved annotation for the trematode Fasciola hepatica.</title>
        <authorList>
            <person name="Choi Y.-J."/>
            <person name="Martin J."/>
            <person name="Mitreva M."/>
        </authorList>
    </citation>
    <scope>NUCLEOTIDE SEQUENCE [LARGE SCALE GENOMIC DNA]</scope>
</reference>
<organism evidence="18 19">
    <name type="scientific">Fasciola hepatica</name>
    <name type="common">Liver fluke</name>
    <dbReference type="NCBI Taxonomy" id="6192"/>
    <lineage>
        <taxon>Eukaryota</taxon>
        <taxon>Metazoa</taxon>
        <taxon>Spiralia</taxon>
        <taxon>Lophotrochozoa</taxon>
        <taxon>Platyhelminthes</taxon>
        <taxon>Trematoda</taxon>
        <taxon>Digenea</taxon>
        <taxon>Plagiorchiida</taxon>
        <taxon>Echinostomata</taxon>
        <taxon>Echinostomatoidea</taxon>
        <taxon>Fasciolidae</taxon>
        <taxon>Fasciola</taxon>
    </lineage>
</organism>
<feature type="chain" id="PRO_5022261176" evidence="14">
    <location>
        <begin position="24"/>
        <end position="638"/>
    </location>
</feature>
<dbReference type="InterPro" id="IPR006201">
    <property type="entry name" value="Neur_channel"/>
</dbReference>
<keyword evidence="7 14" id="KW-0472">Membrane</keyword>
<dbReference type="InterPro" id="IPR006202">
    <property type="entry name" value="Neur_chan_lig-bd"/>
</dbReference>
<evidence type="ECO:0000256" key="1">
    <source>
        <dbReference type="ARBA" id="ARBA00022448"/>
    </source>
</evidence>
<evidence type="ECO:0000313" key="18">
    <source>
        <dbReference type="EMBL" id="THD23046.1"/>
    </source>
</evidence>
<dbReference type="CDD" id="cd19051">
    <property type="entry name" value="LGIC_TM_cation"/>
    <property type="match status" value="1"/>
</dbReference>
<feature type="transmembrane region" description="Helical" evidence="14">
    <location>
        <begin position="595"/>
        <end position="620"/>
    </location>
</feature>
<dbReference type="GO" id="GO:0045211">
    <property type="term" value="C:postsynaptic membrane"/>
    <property type="evidence" value="ECO:0007669"/>
    <property type="project" value="InterPro"/>
</dbReference>
<evidence type="ECO:0000256" key="14">
    <source>
        <dbReference type="RuleBase" id="RU000687"/>
    </source>
</evidence>
<keyword evidence="14" id="KW-0732">Signal</keyword>
<dbReference type="InterPro" id="IPR036734">
    <property type="entry name" value="Neur_chan_lig-bd_sf"/>
</dbReference>
<evidence type="ECO:0000256" key="11">
    <source>
        <dbReference type="ARBA" id="ARBA00023286"/>
    </source>
</evidence>
<keyword evidence="10" id="KW-0325">Glycoprotein</keyword>
<feature type="domain" description="Neurotransmitter-gated ion-channel ligand-binding" evidence="16">
    <location>
        <begin position="40"/>
        <end position="232"/>
    </location>
</feature>
<feature type="compositionally biased region" description="Polar residues" evidence="15">
    <location>
        <begin position="403"/>
        <end position="413"/>
    </location>
</feature>
<dbReference type="GO" id="GO:0022848">
    <property type="term" value="F:acetylcholine-gated monoatomic cation-selective channel activity"/>
    <property type="evidence" value="ECO:0007669"/>
    <property type="project" value="InterPro"/>
</dbReference>
<keyword evidence="6 14" id="KW-0406">Ion transport</keyword>
<evidence type="ECO:0000256" key="7">
    <source>
        <dbReference type="ARBA" id="ARBA00023136"/>
    </source>
</evidence>
<name>A0A4E0R7Z2_FASHE</name>
<dbReference type="Pfam" id="PF02932">
    <property type="entry name" value="Neur_chan_memb"/>
    <property type="match status" value="1"/>
</dbReference>
<dbReference type="InterPro" id="IPR018000">
    <property type="entry name" value="Neurotransmitter_ion_chnl_CS"/>
</dbReference>
<evidence type="ECO:0000256" key="4">
    <source>
        <dbReference type="ARBA" id="ARBA00022989"/>
    </source>
</evidence>
<evidence type="ECO:0000256" key="5">
    <source>
        <dbReference type="ARBA" id="ARBA00023018"/>
    </source>
</evidence>
<sequence>MYHFPIWWPVFMMVLATLDVSEQIAPKGHPKETKTYSVEKTLIRMLLNRYEQFGVIGRPVNDSKIQVTVRYGLQLFQILDLDENKQILRTNCWSMYAWNDSLLRWNSSEYGDIMTVRIFPSQIWTPDIKLYNFADERLKEHREARVVIDNNGGALWVPQALFKSTCEVEITYFPFDTQICMLEFGSWTYDKTQLDITWWLPDADPMPYLDFSDYVPSNEWRTDGEKEREVHHTNRTLQIRSVKKYRRRNQTVGNQVITRDFPVLRYLVRLRRNPSFYVFMLVIPCVLLSSLTLVVFWLPPESPAKMMLGMNIFVAFFVLLILLAESTPSAVKNFPLIGVYFCLNMIMITLSTFLATLVIHLYFRGDRNGVVPRILRRIIIEGIGRLLLVRQRIPLPDVKKNPTHSSPRTTSSLPHRREMSGSNFLMNESSFGEDSRTSFHVGNAHGPAPAPAPLGLMPGAGYPMFGDQIPYDMRASGPGGPIPGPYGPASGMVPKFPPGAGFFEPCNCGAATARDGPIGNLTGTPAMEKDAFGFPAMKDQRENGTPDQDEQAPEWMNSTATLERDVREVKRYVKAFVSRQKEMQRKSFVAMEWRTLALVLDRLFFFLYITTIAVAVIVSVPRSTEPEVPQAFRETETQ</sequence>
<feature type="transmembrane region" description="Helical" evidence="14">
    <location>
        <begin position="276"/>
        <end position="298"/>
    </location>
</feature>
<proteinExistence type="inferred from homology"/>
<comment type="subcellular location">
    <subcellularLocation>
        <location evidence="13">Synaptic cell membrane</location>
        <topology evidence="13">Multi-pass membrane protein</topology>
    </subcellularLocation>
</comment>
<accession>A0A4E0R7Z2</accession>
<dbReference type="PANTHER" id="PTHR18945">
    <property type="entry name" value="NEUROTRANSMITTER GATED ION CHANNEL"/>
    <property type="match status" value="1"/>
</dbReference>
<dbReference type="Pfam" id="PF02931">
    <property type="entry name" value="Neur_chan_LBD"/>
    <property type="match status" value="1"/>
</dbReference>
<evidence type="ECO:0000256" key="8">
    <source>
        <dbReference type="ARBA" id="ARBA00023157"/>
    </source>
</evidence>
<evidence type="ECO:0000313" key="19">
    <source>
        <dbReference type="Proteomes" id="UP000230066"/>
    </source>
</evidence>
<dbReference type="Gene3D" id="2.70.170.10">
    <property type="entry name" value="Neurotransmitter-gated ion-channel ligand-binding domain"/>
    <property type="match status" value="1"/>
</dbReference>
<keyword evidence="19" id="KW-1185">Reference proteome</keyword>
<evidence type="ECO:0000256" key="10">
    <source>
        <dbReference type="ARBA" id="ARBA00023180"/>
    </source>
</evidence>
<keyword evidence="9" id="KW-0675">Receptor</keyword>
<evidence type="ECO:0000256" key="3">
    <source>
        <dbReference type="ARBA" id="ARBA00022692"/>
    </source>
</evidence>
<dbReference type="InterPro" id="IPR006029">
    <property type="entry name" value="Neurotrans-gated_channel_TM"/>
</dbReference>
<dbReference type="SUPFAM" id="SSF90112">
    <property type="entry name" value="Neurotransmitter-gated ion-channel transmembrane pore"/>
    <property type="match status" value="1"/>
</dbReference>
<evidence type="ECO:0000256" key="15">
    <source>
        <dbReference type="SAM" id="MobiDB-lite"/>
    </source>
</evidence>
<comment type="caution">
    <text evidence="18">The sequence shown here is derived from an EMBL/GenBank/DDBJ whole genome shotgun (WGS) entry which is preliminary data.</text>
</comment>
<keyword evidence="11" id="KW-1071">Ligand-gated ion channel</keyword>
<keyword evidence="3 14" id="KW-0812">Transmembrane</keyword>
<dbReference type="PRINTS" id="PR00254">
    <property type="entry name" value="NICOTINICR"/>
</dbReference>
<evidence type="ECO:0000256" key="13">
    <source>
        <dbReference type="ARBA" id="ARBA00034099"/>
    </source>
</evidence>
<dbReference type="AlphaFoldDB" id="A0A4E0R7Z2"/>
<dbReference type="Proteomes" id="UP000230066">
    <property type="component" value="Unassembled WGS sequence"/>
</dbReference>
<dbReference type="GO" id="GO:0004888">
    <property type="term" value="F:transmembrane signaling receptor activity"/>
    <property type="evidence" value="ECO:0007669"/>
    <property type="project" value="InterPro"/>
</dbReference>
<dbReference type="PROSITE" id="PS00236">
    <property type="entry name" value="NEUROTR_ION_CHANNEL"/>
    <property type="match status" value="1"/>
</dbReference>
<evidence type="ECO:0000259" key="16">
    <source>
        <dbReference type="Pfam" id="PF02931"/>
    </source>
</evidence>
<feature type="transmembrane region" description="Helical" evidence="14">
    <location>
        <begin position="304"/>
        <end position="324"/>
    </location>
</feature>
<feature type="domain" description="Neurotransmitter-gated ion-channel transmembrane" evidence="17">
    <location>
        <begin position="281"/>
        <end position="411"/>
    </location>
</feature>
<evidence type="ECO:0000259" key="17">
    <source>
        <dbReference type="Pfam" id="PF02932"/>
    </source>
</evidence>